<dbReference type="InterPro" id="IPR052349">
    <property type="entry name" value="Metallo-hydrolase_Enzymes"/>
</dbReference>
<dbReference type="InterPro" id="IPR013108">
    <property type="entry name" value="Amidohydro_3"/>
</dbReference>
<evidence type="ECO:0000313" key="2">
    <source>
        <dbReference type="EMBL" id="MBE1208507.1"/>
    </source>
</evidence>
<feature type="domain" description="Amidohydrolase 3" evidence="1">
    <location>
        <begin position="209"/>
        <end position="441"/>
    </location>
</feature>
<dbReference type="SUPFAM" id="SSF51556">
    <property type="entry name" value="Metallo-dependent hydrolases"/>
    <property type="match status" value="1"/>
</dbReference>
<evidence type="ECO:0000259" key="1">
    <source>
        <dbReference type="Pfam" id="PF07969"/>
    </source>
</evidence>
<evidence type="ECO:0000313" key="3">
    <source>
        <dbReference type="Proteomes" id="UP000598227"/>
    </source>
</evidence>
<dbReference type="SUPFAM" id="SSF51338">
    <property type="entry name" value="Composite domain of metallo-dependent hydrolases"/>
    <property type="match status" value="1"/>
</dbReference>
<proteinExistence type="predicted"/>
<dbReference type="PANTHER" id="PTHR32027:SF9">
    <property type="entry name" value="BLL3847 PROTEIN"/>
    <property type="match status" value="1"/>
</dbReference>
<sequence length="448" mass="48640">MQLTEKYDDPEALREDRHRRAGGLTTHFAEAGVLSVTDNHYYLDDALLEQGFEHENGCVVATKTALQVIEVRDGRIVAVLAKGAALNAGLPRYSARGALMLPAFHDMHVHLDKTFYGGPWRAPLPRRGATIFDMIAREAALLPELLRTSRERAEAVIDLLLSQGTTRARCHCNIDPISGLKSLEHLKLALENRSESLSCDIVAFPQHGLLRSGVEGLMREAAGMGVDFIGGLDPTVVDGAMEKSLDTMFQIALDHDKAVDIHLHEMAPAGVDAIRYMIETIERTPQLKNRLSLSHAVALATLSPEELEELASRMAAQGVTVVSAIPIWAPAMPLPQLRGFGVKLMSGTDSVMDHWSAFGTGDMLEKANLWARLYRNGDEFGLSRAMAIASGDILPLADDGSRAWPSPGDPAEFVLVAGSCSAEAVARRSPRLATFHKGRLVFGTVDKG</sequence>
<gene>
    <name evidence="2" type="ORF">IHE39_29885</name>
</gene>
<dbReference type="Proteomes" id="UP000598227">
    <property type="component" value="Unassembled WGS sequence"/>
</dbReference>
<dbReference type="InterPro" id="IPR032466">
    <property type="entry name" value="Metal_Hydrolase"/>
</dbReference>
<dbReference type="CDD" id="cd01293">
    <property type="entry name" value="Bact_CD"/>
    <property type="match status" value="1"/>
</dbReference>
<dbReference type="Pfam" id="PF07969">
    <property type="entry name" value="Amidohydro_3"/>
    <property type="match status" value="1"/>
</dbReference>
<name>A0ABR9GXT9_9HYPH</name>
<dbReference type="PANTHER" id="PTHR32027">
    <property type="entry name" value="CYTOSINE DEAMINASE"/>
    <property type="match status" value="1"/>
</dbReference>
<keyword evidence="3" id="KW-1185">Reference proteome</keyword>
<dbReference type="Gene3D" id="2.30.40.10">
    <property type="entry name" value="Urease, subunit C, domain 1"/>
    <property type="match status" value="1"/>
</dbReference>
<organism evidence="2 3">
    <name type="scientific">Aminobacter carboxidus</name>
    <dbReference type="NCBI Taxonomy" id="376165"/>
    <lineage>
        <taxon>Bacteria</taxon>
        <taxon>Pseudomonadati</taxon>
        <taxon>Pseudomonadota</taxon>
        <taxon>Alphaproteobacteria</taxon>
        <taxon>Hyphomicrobiales</taxon>
        <taxon>Phyllobacteriaceae</taxon>
        <taxon>Aminobacter</taxon>
    </lineage>
</organism>
<reference evidence="2 3" key="1">
    <citation type="submission" date="2020-09" db="EMBL/GenBank/DDBJ databases">
        <title>Draft Genome Sequence of Aminobacter carboxidus type strain DSM 1086, a soil Gram-negative carboxydobacterium.</title>
        <authorList>
            <person name="Turrini P."/>
            <person name="Tescari M."/>
            <person name="Artuso I."/>
            <person name="Lugli G.A."/>
            <person name="Frangipani E."/>
            <person name="Ventura M."/>
            <person name="Visca P."/>
        </authorList>
    </citation>
    <scope>NUCLEOTIDE SEQUENCE [LARGE SCALE GENOMIC DNA]</scope>
    <source>
        <strain evidence="2 3">DSM 1086</strain>
    </source>
</reference>
<dbReference type="EMBL" id="JACZEP010000022">
    <property type="protein sequence ID" value="MBE1208507.1"/>
    <property type="molecule type" value="Genomic_DNA"/>
</dbReference>
<dbReference type="Gene3D" id="3.20.20.140">
    <property type="entry name" value="Metal-dependent hydrolases"/>
    <property type="match status" value="1"/>
</dbReference>
<dbReference type="RefSeq" id="WP_192569090.1">
    <property type="nucleotide sequence ID" value="NZ_JACZEP010000022.1"/>
</dbReference>
<comment type="caution">
    <text evidence="2">The sequence shown here is derived from an EMBL/GenBank/DDBJ whole genome shotgun (WGS) entry which is preliminary data.</text>
</comment>
<protein>
    <submittedName>
        <fullName evidence="2">Amidohydrolase family protein</fullName>
    </submittedName>
</protein>
<dbReference type="InterPro" id="IPR011059">
    <property type="entry name" value="Metal-dep_hydrolase_composite"/>
</dbReference>
<dbReference type="NCBIfam" id="NF005312">
    <property type="entry name" value="PRK06846.1"/>
    <property type="match status" value="1"/>
</dbReference>
<accession>A0ABR9GXT9</accession>